<dbReference type="GO" id="GO:0030234">
    <property type="term" value="F:enzyme regulator activity"/>
    <property type="evidence" value="ECO:0007669"/>
    <property type="project" value="InterPro"/>
</dbReference>
<evidence type="ECO:0008006" key="5">
    <source>
        <dbReference type="Google" id="ProtNLM"/>
    </source>
</evidence>
<dbReference type="PROSITE" id="PS00638">
    <property type="entry name" value="PII_GLNB_CTER"/>
    <property type="match status" value="1"/>
</dbReference>
<comment type="similarity">
    <text evidence="2">Belongs to the P(II) protein family.</text>
</comment>
<dbReference type="Proteomes" id="UP000077271">
    <property type="component" value="Unassembled WGS sequence"/>
</dbReference>
<dbReference type="EMBL" id="LQWZ01000023">
    <property type="protein sequence ID" value="OAH56319.1"/>
    <property type="molecule type" value="Genomic_DNA"/>
</dbReference>
<dbReference type="PRINTS" id="PR00340">
    <property type="entry name" value="PIIGLNB"/>
</dbReference>
<accession>A0A177KSJ5</accession>
<protein>
    <recommendedName>
        <fullName evidence="5">Transcriptional regulator</fullName>
    </recommendedName>
</protein>
<sequence length="120" mass="13198">MKKVEAIIRPQMLSNTINGLNDIGVTAFTVTQVVGRGQQVDGSGVYRGRNYKVNLHPKVKMEIIVSDFMVEGVIKTVMNAAYTGEAGDGKIFVYPVMEAYNIRTKQIDTTITELAEDGVE</sequence>
<dbReference type="GO" id="GO:0005829">
    <property type="term" value="C:cytosol"/>
    <property type="evidence" value="ECO:0007669"/>
    <property type="project" value="TreeGrafter"/>
</dbReference>
<dbReference type="InterPro" id="IPR002187">
    <property type="entry name" value="N-reg_PII"/>
</dbReference>
<dbReference type="GO" id="GO:0005524">
    <property type="term" value="F:ATP binding"/>
    <property type="evidence" value="ECO:0007669"/>
    <property type="project" value="TreeGrafter"/>
</dbReference>
<dbReference type="PROSITE" id="PS51343">
    <property type="entry name" value="PII_GLNB_DOM"/>
    <property type="match status" value="1"/>
</dbReference>
<evidence type="ECO:0000313" key="4">
    <source>
        <dbReference type="Proteomes" id="UP000077271"/>
    </source>
</evidence>
<dbReference type="OrthoDB" id="9802729at2"/>
<name>A0A177KSJ5_9BACI</name>
<dbReference type="Gene3D" id="3.30.70.120">
    <property type="match status" value="1"/>
</dbReference>
<dbReference type="AlphaFoldDB" id="A0A177KSJ5"/>
<evidence type="ECO:0000256" key="2">
    <source>
        <dbReference type="RuleBase" id="RU003936"/>
    </source>
</evidence>
<comment type="caution">
    <text evidence="3">The sequence shown here is derived from an EMBL/GenBank/DDBJ whole genome shotgun (WGS) entry which is preliminary data.</text>
</comment>
<dbReference type="Pfam" id="PF00543">
    <property type="entry name" value="P-II"/>
    <property type="match status" value="1"/>
</dbReference>
<dbReference type="SMART" id="SM00938">
    <property type="entry name" value="P-II"/>
    <property type="match status" value="1"/>
</dbReference>
<dbReference type="RefSeq" id="WP_026221708.1">
    <property type="nucleotide sequence ID" value="NZ_LQWZ01000023.1"/>
</dbReference>
<feature type="modified residue" description="O-UMP-tyrosine" evidence="1">
    <location>
        <position position="51"/>
    </location>
</feature>
<reference evidence="3 4" key="1">
    <citation type="submission" date="2016-01" db="EMBL/GenBank/DDBJ databases">
        <title>Investigation of taxonomic status of Bacillus aminovorans.</title>
        <authorList>
            <person name="Verma A."/>
            <person name="Pal Y."/>
            <person name="Krishnamurthi S."/>
        </authorList>
    </citation>
    <scope>NUCLEOTIDE SEQUENCE [LARGE SCALE GENOMIC DNA]</scope>
    <source>
        <strain evidence="3 4">DSM 4337</strain>
    </source>
</reference>
<proteinExistence type="inferred from homology"/>
<organism evidence="3 4">
    <name type="scientific">Domibacillus aminovorans</name>
    <dbReference type="NCBI Taxonomy" id="29332"/>
    <lineage>
        <taxon>Bacteria</taxon>
        <taxon>Bacillati</taxon>
        <taxon>Bacillota</taxon>
        <taxon>Bacilli</taxon>
        <taxon>Bacillales</taxon>
        <taxon>Bacillaceae</taxon>
        <taxon>Domibacillus</taxon>
    </lineage>
</organism>
<dbReference type="InterPro" id="IPR011322">
    <property type="entry name" value="N-reg_PII-like_a/b"/>
</dbReference>
<evidence type="ECO:0000256" key="1">
    <source>
        <dbReference type="PIRSR" id="PIRSR602187-50"/>
    </source>
</evidence>
<keyword evidence="1" id="KW-0597">Phosphoprotein</keyword>
<evidence type="ECO:0000313" key="3">
    <source>
        <dbReference type="EMBL" id="OAH56319.1"/>
    </source>
</evidence>
<dbReference type="SUPFAM" id="SSF54913">
    <property type="entry name" value="GlnB-like"/>
    <property type="match status" value="1"/>
</dbReference>
<dbReference type="PANTHER" id="PTHR30115:SF11">
    <property type="entry name" value="NITROGEN REGULATORY PROTEIN P-II HOMOLOG"/>
    <property type="match status" value="1"/>
</dbReference>
<dbReference type="PANTHER" id="PTHR30115">
    <property type="entry name" value="NITROGEN REGULATORY PROTEIN P-II"/>
    <property type="match status" value="1"/>
</dbReference>
<gene>
    <name evidence="3" type="ORF">AWH48_05700</name>
</gene>
<dbReference type="InterPro" id="IPR015867">
    <property type="entry name" value="N-reg_PII/ATP_PRibTrfase_C"/>
</dbReference>
<dbReference type="InterPro" id="IPR017918">
    <property type="entry name" value="N-reg_PII_CS"/>
</dbReference>
<dbReference type="GO" id="GO:0006808">
    <property type="term" value="P:regulation of nitrogen utilization"/>
    <property type="evidence" value="ECO:0007669"/>
    <property type="project" value="InterPro"/>
</dbReference>